<comment type="subcellular location">
    <subcellularLocation>
        <location evidence="1">Membrane</location>
        <topology evidence="1">Multi-pass membrane protein</topology>
    </subcellularLocation>
</comment>
<evidence type="ECO:0000313" key="9">
    <source>
        <dbReference type="Proteomes" id="UP000659654"/>
    </source>
</evidence>
<dbReference type="Proteomes" id="UP000582659">
    <property type="component" value="Unassembled WGS sequence"/>
</dbReference>
<reference evidence="7" key="2">
    <citation type="submission" date="2020-08" db="EMBL/GenBank/DDBJ databases">
        <authorList>
            <person name="Kikuchi T."/>
        </authorList>
    </citation>
    <scope>NUCLEOTIDE SEQUENCE</scope>
    <source>
        <strain evidence="6">Ka4C1</strain>
    </source>
</reference>
<evidence type="ECO:0000256" key="3">
    <source>
        <dbReference type="ARBA" id="ARBA00022989"/>
    </source>
</evidence>
<evidence type="ECO:0000313" key="10">
    <source>
        <dbReference type="WBParaSite" id="BXY_0764700.1"/>
    </source>
</evidence>
<evidence type="ECO:0000313" key="6">
    <source>
        <dbReference type="EMBL" id="CAD5226905.1"/>
    </source>
</evidence>
<evidence type="ECO:0000256" key="4">
    <source>
        <dbReference type="ARBA" id="ARBA00023136"/>
    </source>
</evidence>
<dbReference type="Proteomes" id="UP000095284">
    <property type="component" value="Unplaced"/>
</dbReference>
<protein>
    <submittedName>
        <fullName evidence="6">(pine wood nematode) hypothetical protein</fullName>
    </submittedName>
</protein>
<evidence type="ECO:0000256" key="5">
    <source>
        <dbReference type="SAM" id="Phobius"/>
    </source>
</evidence>
<dbReference type="Gene3D" id="1.20.140.150">
    <property type="match status" value="1"/>
</dbReference>
<dbReference type="GO" id="GO:0005886">
    <property type="term" value="C:plasma membrane"/>
    <property type="evidence" value="ECO:0007669"/>
    <property type="project" value="TreeGrafter"/>
</dbReference>
<dbReference type="InterPro" id="IPR050579">
    <property type="entry name" value="PMP-22/EMP/MP20-like"/>
</dbReference>
<feature type="transmembrane region" description="Helical" evidence="5">
    <location>
        <begin position="134"/>
        <end position="156"/>
    </location>
</feature>
<dbReference type="PANTHER" id="PTHR10671">
    <property type="entry name" value="EPITHELIAL MEMBRANE PROTEIN-RELATED"/>
    <property type="match status" value="1"/>
</dbReference>
<evidence type="ECO:0000313" key="8">
    <source>
        <dbReference type="Proteomes" id="UP000095284"/>
    </source>
</evidence>
<proteinExistence type="predicted"/>
<dbReference type="InterPro" id="IPR010761">
    <property type="entry name" value="Clc_prot-like"/>
</dbReference>
<gene>
    <name evidence="6" type="ORF">BXYJ_LOCUS9450</name>
</gene>
<dbReference type="Pfam" id="PF07062">
    <property type="entry name" value="Clc-like"/>
    <property type="match status" value="1"/>
</dbReference>
<sequence>MSAVSLGRLALITLTTVLLIIALILCVVALVTPAWQTVYLAEFQAEHQHGLWMDCTLNRRHLQGMNNDLQCTYKFESAFYANTDYSDSVHAEEEQHKFHSWHGAVLTFIAISLVSGTVGLCFVFCTACIRICGIVANVLLLISTVCLATALSVFFFNSHKHEVRFVHGITMTYEQSKGYSFYLGVASLICLFVAFLSSIPATVLVFLHDRQQHRPNKTFPKDQPISV</sequence>
<feature type="transmembrane region" description="Helical" evidence="5">
    <location>
        <begin position="181"/>
        <end position="207"/>
    </location>
</feature>
<dbReference type="EMBL" id="CAJFDI010000004">
    <property type="protein sequence ID" value="CAD5226905.1"/>
    <property type="molecule type" value="Genomic_DNA"/>
</dbReference>
<feature type="transmembrane region" description="Helical" evidence="5">
    <location>
        <begin position="104"/>
        <end position="127"/>
    </location>
</feature>
<name>A0A1I7S3R6_BURXY</name>
<dbReference type="Proteomes" id="UP000659654">
    <property type="component" value="Unassembled WGS sequence"/>
</dbReference>
<dbReference type="PANTHER" id="PTHR10671:SF96">
    <property type="entry name" value="CLC-LIKE PROTEIN 5"/>
    <property type="match status" value="1"/>
</dbReference>
<feature type="transmembrane region" description="Helical" evidence="5">
    <location>
        <begin position="9"/>
        <end position="31"/>
    </location>
</feature>
<keyword evidence="3 5" id="KW-1133">Transmembrane helix</keyword>
<evidence type="ECO:0000313" key="7">
    <source>
        <dbReference type="EMBL" id="CAG9116484.1"/>
    </source>
</evidence>
<reference evidence="10" key="1">
    <citation type="submission" date="2016-11" db="UniProtKB">
        <authorList>
            <consortium name="WormBaseParasite"/>
        </authorList>
    </citation>
    <scope>IDENTIFICATION</scope>
</reference>
<evidence type="ECO:0000256" key="1">
    <source>
        <dbReference type="ARBA" id="ARBA00004141"/>
    </source>
</evidence>
<dbReference type="WBParaSite" id="BXY_0764700.1">
    <property type="protein sequence ID" value="BXY_0764700.1"/>
    <property type="gene ID" value="BXY_0764700"/>
</dbReference>
<keyword evidence="2 5" id="KW-0812">Transmembrane</keyword>
<accession>A0A1I7S3R6</accession>
<organism evidence="8 10">
    <name type="scientific">Bursaphelenchus xylophilus</name>
    <name type="common">Pinewood nematode worm</name>
    <name type="synonym">Aphelenchoides xylophilus</name>
    <dbReference type="NCBI Taxonomy" id="6326"/>
    <lineage>
        <taxon>Eukaryota</taxon>
        <taxon>Metazoa</taxon>
        <taxon>Ecdysozoa</taxon>
        <taxon>Nematoda</taxon>
        <taxon>Chromadorea</taxon>
        <taxon>Rhabditida</taxon>
        <taxon>Tylenchina</taxon>
        <taxon>Tylenchomorpha</taxon>
        <taxon>Aphelenchoidea</taxon>
        <taxon>Aphelenchoididae</taxon>
        <taxon>Bursaphelenchus</taxon>
    </lineage>
</organism>
<keyword evidence="4 5" id="KW-0472">Membrane</keyword>
<evidence type="ECO:0000256" key="2">
    <source>
        <dbReference type="ARBA" id="ARBA00022692"/>
    </source>
</evidence>
<keyword evidence="9" id="KW-1185">Reference proteome</keyword>
<dbReference type="EMBL" id="CAJFCV020000004">
    <property type="protein sequence ID" value="CAG9116484.1"/>
    <property type="molecule type" value="Genomic_DNA"/>
</dbReference>
<dbReference type="AlphaFoldDB" id="A0A1I7S3R6"/>
<dbReference type="OrthoDB" id="5779987at2759"/>
<dbReference type="eggNOG" id="ENOG502S91J">
    <property type="taxonomic scope" value="Eukaryota"/>
</dbReference>